<keyword evidence="9" id="KW-1185">Reference proteome</keyword>
<dbReference type="Pfam" id="PF18052">
    <property type="entry name" value="Rx_N"/>
    <property type="match status" value="1"/>
</dbReference>
<feature type="region of interest" description="Disordered" evidence="6">
    <location>
        <begin position="217"/>
        <end position="237"/>
    </location>
</feature>
<dbReference type="PANTHER" id="PTHR19338:SF59">
    <property type="entry name" value="OS10G0162832 PROTEIN"/>
    <property type="match status" value="1"/>
</dbReference>
<dbReference type="GO" id="GO:0006952">
    <property type="term" value="P:defense response"/>
    <property type="evidence" value="ECO:0007669"/>
    <property type="project" value="UniProtKB-KW"/>
</dbReference>
<protein>
    <recommendedName>
        <fullName evidence="7">Disease resistance N-terminal domain-containing protein</fullName>
    </recommendedName>
</protein>
<keyword evidence="3" id="KW-0677">Repeat</keyword>
<keyword evidence="4" id="KW-0547">Nucleotide-binding</keyword>
<reference evidence="8" key="2">
    <citation type="submission" date="2023-06" db="EMBL/GenBank/DDBJ databases">
        <authorList>
            <person name="Ma L."/>
            <person name="Liu K.-W."/>
            <person name="Li Z."/>
            <person name="Hsiao Y.-Y."/>
            <person name="Qi Y."/>
            <person name="Fu T."/>
            <person name="Tang G."/>
            <person name="Zhang D."/>
            <person name="Sun W.-H."/>
            <person name="Liu D.-K."/>
            <person name="Li Y."/>
            <person name="Chen G.-Z."/>
            <person name="Liu X.-D."/>
            <person name="Liao X.-Y."/>
            <person name="Jiang Y.-T."/>
            <person name="Yu X."/>
            <person name="Hao Y."/>
            <person name="Huang J."/>
            <person name="Zhao X.-W."/>
            <person name="Ke S."/>
            <person name="Chen Y.-Y."/>
            <person name="Wu W.-L."/>
            <person name="Hsu J.-L."/>
            <person name="Lin Y.-F."/>
            <person name="Huang M.-D."/>
            <person name="Li C.-Y."/>
            <person name="Huang L."/>
            <person name="Wang Z.-W."/>
            <person name="Zhao X."/>
            <person name="Zhong W.-Y."/>
            <person name="Peng D.-H."/>
            <person name="Ahmad S."/>
            <person name="Lan S."/>
            <person name="Zhang J.-S."/>
            <person name="Tsai W.-C."/>
            <person name="Van De Peer Y."/>
            <person name="Liu Z.-J."/>
        </authorList>
    </citation>
    <scope>NUCLEOTIDE SEQUENCE</scope>
    <source>
        <strain evidence="8">CP</strain>
        <tissue evidence="8">Leaves</tissue>
    </source>
</reference>
<comment type="similarity">
    <text evidence="1">Belongs to the disease resistance NB-LRR family.</text>
</comment>
<evidence type="ECO:0000259" key="7">
    <source>
        <dbReference type="Pfam" id="PF18052"/>
    </source>
</evidence>
<evidence type="ECO:0000256" key="3">
    <source>
        <dbReference type="ARBA" id="ARBA00022737"/>
    </source>
</evidence>
<reference evidence="8" key="1">
    <citation type="journal article" date="2023" name="Nat. Commun.">
        <title>Diploid and tetraploid genomes of Acorus and the evolution of monocots.</title>
        <authorList>
            <person name="Ma L."/>
            <person name="Liu K.W."/>
            <person name="Li Z."/>
            <person name="Hsiao Y.Y."/>
            <person name="Qi Y."/>
            <person name="Fu T."/>
            <person name="Tang G.D."/>
            <person name="Zhang D."/>
            <person name="Sun W.H."/>
            <person name="Liu D.K."/>
            <person name="Li Y."/>
            <person name="Chen G.Z."/>
            <person name="Liu X.D."/>
            <person name="Liao X.Y."/>
            <person name="Jiang Y.T."/>
            <person name="Yu X."/>
            <person name="Hao Y."/>
            <person name="Huang J."/>
            <person name="Zhao X.W."/>
            <person name="Ke S."/>
            <person name="Chen Y.Y."/>
            <person name="Wu W.L."/>
            <person name="Hsu J.L."/>
            <person name="Lin Y.F."/>
            <person name="Huang M.D."/>
            <person name="Li C.Y."/>
            <person name="Huang L."/>
            <person name="Wang Z.W."/>
            <person name="Zhao X."/>
            <person name="Zhong W.Y."/>
            <person name="Peng D.H."/>
            <person name="Ahmad S."/>
            <person name="Lan S."/>
            <person name="Zhang J.S."/>
            <person name="Tsai W.C."/>
            <person name="Van de Peer Y."/>
            <person name="Liu Z.J."/>
        </authorList>
    </citation>
    <scope>NUCLEOTIDE SEQUENCE</scope>
    <source>
        <strain evidence="8">CP</strain>
    </source>
</reference>
<sequence length="237" mass="27162">MEEGLLGSLIVKIVSALAIEARGLARIREEMEKIKGMLEAMQPAFIGQVHRMGVIDEPAAIWVRQVKETALYIEDIIDEFVYLVDKHEGGIFGYLKKCTHRLKKETSLSRIFKELKDMIVLLEDIGKKKNQYDDGDKRGELSMTIDDTEIRRRRAEASQFVCDEEEDDVQNIKNKMPHLRTLMMFENYERNPKALKNIAIKTFRSLRVLDLEGLYSNESLPDAVGPPEGESDVSMNN</sequence>
<evidence type="ECO:0000256" key="6">
    <source>
        <dbReference type="SAM" id="MobiDB-lite"/>
    </source>
</evidence>
<comment type="caution">
    <text evidence="8">The sequence shown here is derived from an EMBL/GenBank/DDBJ whole genome shotgun (WGS) entry which is preliminary data.</text>
</comment>
<dbReference type="Proteomes" id="UP001180020">
    <property type="component" value="Unassembled WGS sequence"/>
</dbReference>
<evidence type="ECO:0000313" key="8">
    <source>
        <dbReference type="EMBL" id="KAK1318326.1"/>
    </source>
</evidence>
<dbReference type="InterPro" id="IPR041118">
    <property type="entry name" value="Rx_N"/>
</dbReference>
<organism evidence="8 9">
    <name type="scientific">Acorus calamus</name>
    <name type="common">Sweet flag</name>
    <dbReference type="NCBI Taxonomy" id="4465"/>
    <lineage>
        <taxon>Eukaryota</taxon>
        <taxon>Viridiplantae</taxon>
        <taxon>Streptophyta</taxon>
        <taxon>Embryophyta</taxon>
        <taxon>Tracheophyta</taxon>
        <taxon>Spermatophyta</taxon>
        <taxon>Magnoliopsida</taxon>
        <taxon>Liliopsida</taxon>
        <taxon>Acoraceae</taxon>
        <taxon>Acorus</taxon>
    </lineage>
</organism>
<dbReference type="InterPro" id="IPR038005">
    <property type="entry name" value="RX-like_CC"/>
</dbReference>
<dbReference type="EMBL" id="JAUJYO010000004">
    <property type="protein sequence ID" value="KAK1318326.1"/>
    <property type="molecule type" value="Genomic_DNA"/>
</dbReference>
<evidence type="ECO:0000256" key="1">
    <source>
        <dbReference type="ARBA" id="ARBA00008894"/>
    </source>
</evidence>
<feature type="domain" description="Disease resistance N-terminal" evidence="7">
    <location>
        <begin position="6"/>
        <end position="96"/>
    </location>
</feature>
<evidence type="ECO:0000256" key="4">
    <source>
        <dbReference type="ARBA" id="ARBA00022741"/>
    </source>
</evidence>
<dbReference type="GO" id="GO:0000166">
    <property type="term" value="F:nucleotide binding"/>
    <property type="evidence" value="ECO:0007669"/>
    <property type="project" value="UniProtKB-KW"/>
</dbReference>
<evidence type="ECO:0000313" key="9">
    <source>
        <dbReference type="Proteomes" id="UP001180020"/>
    </source>
</evidence>
<accession>A0AAV9EXP9</accession>
<dbReference type="AlphaFoldDB" id="A0AAV9EXP9"/>
<proteinExistence type="inferred from homology"/>
<dbReference type="PANTHER" id="PTHR19338">
    <property type="entry name" value="TRANSLOCASE OF INNER MITOCHONDRIAL MEMBRANE 13 HOMOLOG"/>
    <property type="match status" value="1"/>
</dbReference>
<gene>
    <name evidence="8" type="ORF">QJS10_CPB04g00681</name>
</gene>
<evidence type="ECO:0000256" key="2">
    <source>
        <dbReference type="ARBA" id="ARBA00022614"/>
    </source>
</evidence>
<keyword evidence="5" id="KW-0611">Plant defense</keyword>
<name>A0AAV9EXP9_ACOCL</name>
<dbReference type="Gene3D" id="1.20.5.4130">
    <property type="match status" value="1"/>
</dbReference>
<keyword evidence="2" id="KW-0433">Leucine-rich repeat</keyword>
<dbReference type="CDD" id="cd14798">
    <property type="entry name" value="RX-CC_like"/>
    <property type="match status" value="1"/>
</dbReference>
<evidence type="ECO:0000256" key="5">
    <source>
        <dbReference type="ARBA" id="ARBA00022821"/>
    </source>
</evidence>